<reference evidence="2 5" key="2">
    <citation type="journal article" date="2019" name="Emerg. Microbes Infect.">
        <title>Comprehensive subspecies identification of 175 nontuberculous mycobacteria species based on 7547 genomic profiles.</title>
        <authorList>
            <person name="Matsumoto Y."/>
            <person name="Kinjo T."/>
            <person name="Motooka D."/>
            <person name="Nabeya D."/>
            <person name="Jung N."/>
            <person name="Uechi K."/>
            <person name="Horii T."/>
            <person name="Iida T."/>
            <person name="Fujita J."/>
            <person name="Nakamura S."/>
        </authorList>
    </citation>
    <scope>NUCLEOTIDE SEQUENCE [LARGE SCALE GENOMIC DNA]</scope>
    <source>
        <strain evidence="2 5">JCM 6377</strain>
    </source>
</reference>
<accession>A0A2A7N975</accession>
<proteinExistence type="predicted"/>
<name>A0A2A7N975_MYCAG</name>
<dbReference type="RefSeq" id="WP_097939446.1">
    <property type="nucleotide sequence ID" value="NZ_BLKS01000001.1"/>
</dbReference>
<keyword evidence="1" id="KW-0812">Transmembrane</keyword>
<evidence type="ECO:0000313" key="4">
    <source>
        <dbReference type="Proteomes" id="UP000220914"/>
    </source>
</evidence>
<evidence type="ECO:0000313" key="3">
    <source>
        <dbReference type="EMBL" id="PEG40420.1"/>
    </source>
</evidence>
<organism evidence="3 4">
    <name type="scientific">Mycolicibacterium agri</name>
    <name type="common">Mycobacterium agri</name>
    <dbReference type="NCBI Taxonomy" id="36811"/>
    <lineage>
        <taxon>Bacteria</taxon>
        <taxon>Bacillati</taxon>
        <taxon>Actinomycetota</taxon>
        <taxon>Actinomycetes</taxon>
        <taxon>Mycobacteriales</taxon>
        <taxon>Mycobacteriaceae</taxon>
        <taxon>Mycolicibacterium</taxon>
    </lineage>
</organism>
<evidence type="ECO:0000313" key="2">
    <source>
        <dbReference type="EMBL" id="GFG51868.1"/>
    </source>
</evidence>
<evidence type="ECO:0000256" key="1">
    <source>
        <dbReference type="SAM" id="Phobius"/>
    </source>
</evidence>
<comment type="caution">
    <text evidence="3">The sequence shown here is derived from an EMBL/GenBank/DDBJ whole genome shotgun (WGS) entry which is preliminary data.</text>
</comment>
<evidence type="ECO:0000313" key="5">
    <source>
        <dbReference type="Proteomes" id="UP000465302"/>
    </source>
</evidence>
<gene>
    <name evidence="3" type="ORF">CQY20_07515</name>
    <name evidence="2" type="ORF">MAGR_33090</name>
</gene>
<dbReference type="EMBL" id="BLKS01000001">
    <property type="protein sequence ID" value="GFG51868.1"/>
    <property type="molecule type" value="Genomic_DNA"/>
</dbReference>
<dbReference type="AlphaFoldDB" id="A0A2A7N975"/>
<reference evidence="3 4" key="1">
    <citation type="submission" date="2017-10" db="EMBL/GenBank/DDBJ databases">
        <title>The new phylogeny of genus Mycobacterium.</title>
        <authorList>
            <person name="Tortoli E."/>
            <person name="Trovato A."/>
            <person name="Cirillo D.M."/>
        </authorList>
    </citation>
    <scope>NUCLEOTIDE SEQUENCE [LARGE SCALE GENOMIC DNA]</scope>
    <source>
        <strain evidence="3 4">CCUG37673</strain>
    </source>
</reference>
<keyword evidence="1" id="KW-1133">Transmembrane helix</keyword>
<keyword evidence="4" id="KW-1185">Reference proteome</keyword>
<dbReference type="Proteomes" id="UP000465302">
    <property type="component" value="Unassembled WGS sequence"/>
</dbReference>
<protein>
    <submittedName>
        <fullName evidence="3">Uncharacterized protein</fullName>
    </submittedName>
</protein>
<dbReference type="EMBL" id="PDCP01000010">
    <property type="protein sequence ID" value="PEG40420.1"/>
    <property type="molecule type" value="Genomic_DNA"/>
</dbReference>
<feature type="transmembrane region" description="Helical" evidence="1">
    <location>
        <begin position="17"/>
        <end position="38"/>
    </location>
</feature>
<keyword evidence="1" id="KW-0472">Membrane</keyword>
<dbReference type="Proteomes" id="UP000220914">
    <property type="component" value="Unassembled WGS sequence"/>
</dbReference>
<reference evidence="2" key="3">
    <citation type="submission" date="2020-02" db="EMBL/GenBank/DDBJ databases">
        <authorList>
            <person name="Matsumoto Y."/>
            <person name="Motooka D."/>
            <person name="Nakamura S."/>
        </authorList>
    </citation>
    <scope>NUCLEOTIDE SEQUENCE</scope>
    <source>
        <strain evidence="2">JCM 6377</strain>
    </source>
</reference>
<sequence>MIGWLTAHTIRRAPRRLVLGALGVAFPVAMLAATLLFVDDADRAMTRVALQPVQMEMRALGRSLDMDMISVSHDLGAVPAVARAEPFAATNVVVQAPDTGSGRPD</sequence>